<accession>A0A0M0KQ14</accession>
<dbReference type="EMBL" id="LILC01000031">
    <property type="protein sequence ID" value="KOO40909.1"/>
    <property type="molecule type" value="Genomic_DNA"/>
</dbReference>
<name>A0A0M0KQ14_9BACI</name>
<dbReference type="Proteomes" id="UP000037558">
    <property type="component" value="Unassembled WGS sequence"/>
</dbReference>
<comment type="caution">
    <text evidence="2">The sequence shown here is derived from an EMBL/GenBank/DDBJ whole genome shotgun (WGS) entry which is preliminary data.</text>
</comment>
<feature type="domain" description="DinB-like" evidence="1">
    <location>
        <begin position="22"/>
        <end position="148"/>
    </location>
</feature>
<keyword evidence="3" id="KW-1185">Reference proteome</keyword>
<evidence type="ECO:0000259" key="1">
    <source>
        <dbReference type="Pfam" id="PF12867"/>
    </source>
</evidence>
<protein>
    <recommendedName>
        <fullName evidence="1">DinB-like domain-containing protein</fullName>
    </recommendedName>
</protein>
<dbReference type="InterPro" id="IPR024775">
    <property type="entry name" value="DinB-like"/>
</dbReference>
<organism evidence="2 3">
    <name type="scientific">Priestia koreensis</name>
    <dbReference type="NCBI Taxonomy" id="284581"/>
    <lineage>
        <taxon>Bacteria</taxon>
        <taxon>Bacillati</taxon>
        <taxon>Bacillota</taxon>
        <taxon>Bacilli</taxon>
        <taxon>Bacillales</taxon>
        <taxon>Bacillaceae</taxon>
        <taxon>Priestia</taxon>
    </lineage>
</organism>
<dbReference type="SUPFAM" id="SSF109854">
    <property type="entry name" value="DinB/YfiT-like putative metalloenzymes"/>
    <property type="match status" value="1"/>
</dbReference>
<dbReference type="AlphaFoldDB" id="A0A0M0KQ14"/>
<evidence type="ECO:0000313" key="3">
    <source>
        <dbReference type="Proteomes" id="UP000037558"/>
    </source>
</evidence>
<evidence type="ECO:0000313" key="2">
    <source>
        <dbReference type="EMBL" id="KOO40909.1"/>
    </source>
</evidence>
<dbReference type="Pfam" id="PF12867">
    <property type="entry name" value="DinB_2"/>
    <property type="match status" value="1"/>
</dbReference>
<proteinExistence type="predicted"/>
<dbReference type="Gene3D" id="1.20.120.450">
    <property type="entry name" value="dinb family like domain"/>
    <property type="match status" value="1"/>
</dbReference>
<gene>
    <name evidence="2" type="ORF">AMD01_20450</name>
</gene>
<reference evidence="3" key="1">
    <citation type="submission" date="2015-08" db="EMBL/GenBank/DDBJ databases">
        <title>Fjat-14210 dsm16467.</title>
        <authorList>
            <person name="Liu B."/>
            <person name="Wang J."/>
            <person name="Zhu Y."/>
            <person name="Liu G."/>
            <person name="Chen Q."/>
            <person name="Chen Z."/>
            <person name="Lan J."/>
            <person name="Che J."/>
            <person name="Ge C."/>
            <person name="Shi H."/>
            <person name="Pan Z."/>
            <person name="Liu X."/>
        </authorList>
    </citation>
    <scope>NUCLEOTIDE SEQUENCE [LARGE SCALE GENOMIC DNA]</scope>
    <source>
        <strain evidence="3">DSM 16467</strain>
    </source>
</reference>
<dbReference type="STRING" id="284581.AMD01_20450"/>
<sequence>MKESKWLIIEHYKETIRTVKGLSTIKEIAWKTPVSSGKWTVAEVIGHLVYWDEFVVAKRLPYVMSDEPFPPAPHVEVFNEEAVQMSRSQTQEEVIQRFIQTREELIEAIQHFPPYVWDREYSFRATSLLLATYFMGLLKHDEHHFNQIKDVLYSS</sequence>
<dbReference type="PATRIC" id="fig|284581.3.peg.136"/>
<dbReference type="InterPro" id="IPR034660">
    <property type="entry name" value="DinB/YfiT-like"/>
</dbReference>